<dbReference type="Gene3D" id="1.10.260.40">
    <property type="entry name" value="lambda repressor-like DNA-binding domains"/>
    <property type="match status" value="1"/>
</dbReference>
<dbReference type="InterPro" id="IPR010982">
    <property type="entry name" value="Lambda_DNA-bd_dom_sf"/>
</dbReference>
<keyword evidence="3" id="KW-1185">Reference proteome</keyword>
<evidence type="ECO:0000313" key="2">
    <source>
        <dbReference type="EMBL" id="MDO3677335.1"/>
    </source>
</evidence>
<dbReference type="PROSITE" id="PS50943">
    <property type="entry name" value="HTH_CROC1"/>
    <property type="match status" value="1"/>
</dbReference>
<sequence length="71" mass="8395">MRKIKIKLKEILKQRNMTQLELSKLSNVRQAAISELCRNERKEINLEQIERIANALNITEIGELLEFRESD</sequence>
<dbReference type="Proteomes" id="UP001168883">
    <property type="component" value="Unassembled WGS sequence"/>
</dbReference>
<protein>
    <submittedName>
        <fullName evidence="2">Helix-turn-helix transcriptional regulator</fullName>
    </submittedName>
</protein>
<dbReference type="Pfam" id="PF13443">
    <property type="entry name" value="HTH_26"/>
    <property type="match status" value="1"/>
</dbReference>
<dbReference type="SUPFAM" id="SSF47413">
    <property type="entry name" value="lambda repressor-like DNA-binding domains"/>
    <property type="match status" value="1"/>
</dbReference>
<dbReference type="InterPro" id="IPR001387">
    <property type="entry name" value="Cro/C1-type_HTH"/>
</dbReference>
<evidence type="ECO:0000313" key="3">
    <source>
        <dbReference type="Proteomes" id="UP001168883"/>
    </source>
</evidence>
<dbReference type="EMBL" id="JAUMKJ010000010">
    <property type="protein sequence ID" value="MDO3677335.1"/>
    <property type="molecule type" value="Genomic_DNA"/>
</dbReference>
<gene>
    <name evidence="2" type="ORF">Q3C12_10025</name>
</gene>
<dbReference type="CDD" id="cd00093">
    <property type="entry name" value="HTH_XRE"/>
    <property type="match status" value="1"/>
</dbReference>
<dbReference type="SMART" id="SM00530">
    <property type="entry name" value="HTH_XRE"/>
    <property type="match status" value="1"/>
</dbReference>
<reference evidence="2" key="1">
    <citation type="submission" date="2023-07" db="EMBL/GenBank/DDBJ databases">
        <authorList>
            <person name="Aktuganov G."/>
            <person name="Boyko T."/>
            <person name="Delegan Y."/>
            <person name="Galimzianova N."/>
            <person name="Gilvanova E."/>
            <person name="Korobov V."/>
            <person name="Kuzmina L."/>
            <person name="Melentiev A."/>
            <person name="Milman P."/>
            <person name="Ryabova A."/>
            <person name="Stupak E."/>
            <person name="Yasakov T."/>
            <person name="Zharikova N."/>
            <person name="Zhurenko E."/>
        </authorList>
    </citation>
    <scope>NUCLEOTIDE SEQUENCE</scope>
    <source>
        <strain evidence="2">IB-739</strain>
    </source>
</reference>
<proteinExistence type="predicted"/>
<accession>A0ABT8V7B3</accession>
<organism evidence="2 3">
    <name type="scientific">Paenibacillus ehimensis</name>
    <dbReference type="NCBI Taxonomy" id="79264"/>
    <lineage>
        <taxon>Bacteria</taxon>
        <taxon>Bacillati</taxon>
        <taxon>Bacillota</taxon>
        <taxon>Bacilli</taxon>
        <taxon>Bacillales</taxon>
        <taxon>Paenibacillaceae</taxon>
        <taxon>Paenibacillus</taxon>
    </lineage>
</organism>
<dbReference type="RefSeq" id="WP_127484642.1">
    <property type="nucleotide sequence ID" value="NZ_JARLKN010000016.1"/>
</dbReference>
<evidence type="ECO:0000259" key="1">
    <source>
        <dbReference type="PROSITE" id="PS50943"/>
    </source>
</evidence>
<name>A0ABT8V7B3_9BACL</name>
<comment type="caution">
    <text evidence="2">The sequence shown here is derived from an EMBL/GenBank/DDBJ whole genome shotgun (WGS) entry which is preliminary data.</text>
</comment>
<feature type="domain" description="HTH cro/C1-type" evidence="1">
    <location>
        <begin position="8"/>
        <end position="64"/>
    </location>
</feature>